<dbReference type="EMBL" id="ACIL03000017">
    <property type="protein sequence ID" value="ESL01907.1"/>
    <property type="molecule type" value="Genomic_DNA"/>
</dbReference>
<comment type="caution">
    <text evidence="1">The sequence shown here is derived from an EMBL/GenBank/DDBJ whole genome shotgun (WGS) entry which is preliminary data.</text>
</comment>
<organism evidence="1 2">
    <name type="scientific">Catonella morbi ATCC 51271</name>
    <dbReference type="NCBI Taxonomy" id="592026"/>
    <lineage>
        <taxon>Bacteria</taxon>
        <taxon>Bacillati</taxon>
        <taxon>Bacillota</taxon>
        <taxon>Clostridia</taxon>
        <taxon>Lachnospirales</taxon>
        <taxon>Lachnospiraceae</taxon>
        <taxon>Catonella</taxon>
    </lineage>
</organism>
<proteinExistence type="predicted"/>
<evidence type="ECO:0000313" key="1">
    <source>
        <dbReference type="EMBL" id="ESL01907.1"/>
    </source>
</evidence>
<reference evidence="1 2" key="1">
    <citation type="submission" date="2013-06" db="EMBL/GenBank/DDBJ databases">
        <authorList>
            <person name="Weinstock G."/>
            <person name="Sodergren E."/>
            <person name="Clifton S."/>
            <person name="Fulton L."/>
            <person name="Fulton B."/>
            <person name="Courtney L."/>
            <person name="Fronick C."/>
            <person name="Harrison M."/>
            <person name="Strong C."/>
            <person name="Farmer C."/>
            <person name="Delahaunty K."/>
            <person name="Markovic C."/>
            <person name="Hall O."/>
            <person name="Minx P."/>
            <person name="Tomlinson C."/>
            <person name="Mitreva M."/>
            <person name="Nelson J."/>
            <person name="Hou S."/>
            <person name="Wollam A."/>
            <person name="Pepin K.H."/>
            <person name="Johnson M."/>
            <person name="Bhonagiri V."/>
            <person name="Nash W.E."/>
            <person name="Warren W."/>
            <person name="Chinwalla A."/>
            <person name="Mardis E.R."/>
            <person name="Wilson R.K."/>
        </authorList>
    </citation>
    <scope>NUCLEOTIDE SEQUENCE [LARGE SCALE GENOMIC DNA]</scope>
    <source>
        <strain evidence="1 2">ATCC 51271</strain>
    </source>
</reference>
<dbReference type="AlphaFoldDB" id="V2Y1F9"/>
<sequence length="39" mass="4608">MNWSNSTTISPPFILYFTNSNYSIERWILARVVILLTFV</sequence>
<dbReference type="HOGENOM" id="CLU_3306728_0_0_9"/>
<dbReference type="Proteomes" id="UP000018227">
    <property type="component" value="Unassembled WGS sequence"/>
</dbReference>
<name>V2Y1F9_9FIRM</name>
<evidence type="ECO:0000313" key="2">
    <source>
        <dbReference type="Proteomes" id="UP000018227"/>
    </source>
</evidence>
<keyword evidence="2" id="KW-1185">Reference proteome</keyword>
<protein>
    <submittedName>
        <fullName evidence="1">Uncharacterized protein</fullName>
    </submittedName>
</protein>
<accession>V2Y1F9</accession>
<gene>
    <name evidence="1" type="ORF">GCWU0000282_002725</name>
</gene>